<organism evidence="1 2">
    <name type="scientific">Fasciola gigantica</name>
    <name type="common">Giant liver fluke</name>
    <dbReference type="NCBI Taxonomy" id="46835"/>
    <lineage>
        <taxon>Eukaryota</taxon>
        <taxon>Metazoa</taxon>
        <taxon>Spiralia</taxon>
        <taxon>Lophotrochozoa</taxon>
        <taxon>Platyhelminthes</taxon>
        <taxon>Trematoda</taxon>
        <taxon>Digenea</taxon>
        <taxon>Plagiorchiida</taxon>
        <taxon>Echinostomata</taxon>
        <taxon>Echinostomatoidea</taxon>
        <taxon>Fasciolidae</taxon>
        <taxon>Fasciola</taxon>
    </lineage>
</organism>
<comment type="caution">
    <text evidence="1">The sequence shown here is derived from an EMBL/GenBank/DDBJ whole genome shotgun (WGS) entry which is preliminary data.</text>
</comment>
<proteinExistence type="predicted"/>
<sequence length="120" mass="13950">MKVSHRISSVIHRSVVPSTKRTPKFILITFHRTLADYDVQLEKLVVLPSVSDPKQAVTQYSIDFLTCRRDATQCEHLSQTDWRCPEFAQPRWWTSCDRKTASGEQTFYDLRAPLCFIDTT</sequence>
<name>A0A504YFN0_FASGI</name>
<protein>
    <submittedName>
        <fullName evidence="1">Uncharacterized protein</fullName>
    </submittedName>
</protein>
<dbReference type="EMBL" id="SUNJ01010932">
    <property type="protein sequence ID" value="TPP59266.1"/>
    <property type="molecule type" value="Genomic_DNA"/>
</dbReference>
<dbReference type="AlphaFoldDB" id="A0A504YFN0"/>
<dbReference type="Proteomes" id="UP000316759">
    <property type="component" value="Unassembled WGS sequence"/>
</dbReference>
<evidence type="ECO:0000313" key="1">
    <source>
        <dbReference type="EMBL" id="TPP59266.1"/>
    </source>
</evidence>
<reference evidence="1 2" key="1">
    <citation type="submission" date="2019-04" db="EMBL/GenBank/DDBJ databases">
        <title>Annotation for the trematode Fasciola gigantica.</title>
        <authorList>
            <person name="Choi Y.-J."/>
        </authorList>
    </citation>
    <scope>NUCLEOTIDE SEQUENCE [LARGE SCALE GENOMIC DNA]</scope>
    <source>
        <strain evidence="1">Uganda_cow_1</strain>
    </source>
</reference>
<evidence type="ECO:0000313" key="2">
    <source>
        <dbReference type="Proteomes" id="UP000316759"/>
    </source>
</evidence>
<gene>
    <name evidence="1" type="ORF">FGIG_00678</name>
</gene>
<accession>A0A504YFN0</accession>
<keyword evidence="2" id="KW-1185">Reference proteome</keyword>